<dbReference type="Gene3D" id="1.20.1050.50">
    <property type="entry name" value="Particulate methane monooxygenase subunit c2. Chain: C"/>
    <property type="match status" value="1"/>
</dbReference>
<evidence type="ECO:0000256" key="1">
    <source>
        <dbReference type="SAM" id="Phobius"/>
    </source>
</evidence>
<dbReference type="NCBIfam" id="TIGR03078">
    <property type="entry name" value="CH4_NH3mon_ox_C"/>
    <property type="match status" value="1"/>
</dbReference>
<feature type="transmembrane region" description="Helical" evidence="1">
    <location>
        <begin position="59"/>
        <end position="83"/>
    </location>
</feature>
<dbReference type="InterPro" id="IPR023349">
    <property type="entry name" value="NH3_CH4_mOase_C_sf"/>
</dbReference>
<dbReference type="GO" id="GO:0004497">
    <property type="term" value="F:monooxygenase activity"/>
    <property type="evidence" value="ECO:0007669"/>
    <property type="project" value="UniProtKB-KW"/>
</dbReference>
<dbReference type="AlphaFoldDB" id="A0AAU9C125"/>
<evidence type="ECO:0000313" key="3">
    <source>
        <dbReference type="Proteomes" id="UP001321825"/>
    </source>
</evidence>
<feature type="transmembrane region" description="Helical" evidence="1">
    <location>
        <begin position="21"/>
        <end position="39"/>
    </location>
</feature>
<evidence type="ECO:0000313" key="2">
    <source>
        <dbReference type="EMBL" id="BCX82390.1"/>
    </source>
</evidence>
<dbReference type="Pfam" id="PF04896">
    <property type="entry name" value="AmoC"/>
    <property type="match status" value="1"/>
</dbReference>
<keyword evidence="2" id="KW-0503">Monooxygenase</keyword>
<organism evidence="2 3">
    <name type="scientific">Methylomarinovum caldicuralii</name>
    <dbReference type="NCBI Taxonomy" id="438856"/>
    <lineage>
        <taxon>Bacteria</taxon>
        <taxon>Pseudomonadati</taxon>
        <taxon>Pseudomonadota</taxon>
        <taxon>Gammaproteobacteria</taxon>
        <taxon>Methylococcales</taxon>
        <taxon>Methylothermaceae</taxon>
        <taxon>Methylomarinovum</taxon>
    </lineage>
</organism>
<keyword evidence="1" id="KW-0472">Membrane</keyword>
<name>A0AAU9C125_9GAMM</name>
<keyword evidence="1" id="KW-0812">Transmembrane</keyword>
<feature type="transmembrane region" description="Helical" evidence="1">
    <location>
        <begin position="221"/>
        <end position="242"/>
    </location>
</feature>
<gene>
    <name evidence="2" type="ORF">MIT9_P1976</name>
</gene>
<sequence length="278" mass="32272">MAATSAGVSAQAEQPILNRRWLAFAFAIYTILYSWVVWYERVYGWQAGLDSFAPEFETYWMNFLYTEIVVEVIIAAMLWGYLWRTRPRDLDKIAGTREELRRNFTHLIWLFAYAYSIYWGASFFTEQDGTWHQTIVRDTDFTPSHIIEFYGSYPVYIITGFGAFIYAHTRLPYFDYTKKGMSLPYLISVVGPFMIVPNVGLNEWGHTFWFMEELFVAPLHYGFVFFGWFALGILGVWLQSLASILNLLGKPLCGEVYDEAVARIGADQAQWADDVLED</sequence>
<dbReference type="KEGG" id="mcau:MIT9_P1976"/>
<feature type="transmembrane region" description="Helical" evidence="1">
    <location>
        <begin position="104"/>
        <end position="121"/>
    </location>
</feature>
<accession>A0AAU9C125</accession>
<dbReference type="InterPro" id="IPR006980">
    <property type="entry name" value="NH3_CH4_mOase_C"/>
</dbReference>
<proteinExistence type="predicted"/>
<dbReference type="RefSeq" id="WP_317704793.1">
    <property type="nucleotide sequence ID" value="NZ_AP024714.1"/>
</dbReference>
<dbReference type="CDD" id="cd19412">
    <property type="entry name" value="pMMO-AMO_C"/>
    <property type="match status" value="1"/>
</dbReference>
<dbReference type="NCBIfam" id="NF041641">
    <property type="entry name" value="AmoC_BACT"/>
    <property type="match status" value="1"/>
</dbReference>
<reference evidence="3" key="1">
    <citation type="journal article" date="2024" name="Int. J. Syst. Evol. Microbiol.">
        <title>Methylomarinovum tepidoasis sp. nov., a moderately thermophilic methanotroph of the family Methylothermaceae isolated from a deep-sea hydrothermal field.</title>
        <authorList>
            <person name="Hirayama H."/>
            <person name="Takaki Y."/>
            <person name="Abe M."/>
            <person name="Miyazaki M."/>
            <person name="Uematsu K."/>
            <person name="Matsui Y."/>
            <person name="Takai K."/>
        </authorList>
    </citation>
    <scope>NUCLEOTIDE SEQUENCE [LARGE SCALE GENOMIC DNA]</scope>
    <source>
        <strain evidence="3">IT-9</strain>
    </source>
</reference>
<keyword evidence="1" id="KW-1133">Transmembrane helix</keyword>
<dbReference type="EMBL" id="AP024714">
    <property type="protein sequence ID" value="BCX82390.1"/>
    <property type="molecule type" value="Genomic_DNA"/>
</dbReference>
<protein>
    <submittedName>
        <fullName evidence="2">Methane/ammonia monooxygenase subunit C</fullName>
    </submittedName>
</protein>
<dbReference type="Proteomes" id="UP001321825">
    <property type="component" value="Chromosome"/>
</dbReference>
<keyword evidence="3" id="KW-1185">Reference proteome</keyword>
<feature type="transmembrane region" description="Helical" evidence="1">
    <location>
        <begin position="183"/>
        <end position="201"/>
    </location>
</feature>
<feature type="transmembrane region" description="Helical" evidence="1">
    <location>
        <begin position="153"/>
        <end position="171"/>
    </location>
</feature>
<keyword evidence="2" id="KW-0560">Oxidoreductase</keyword>